<protein>
    <submittedName>
        <fullName evidence="1">Uncharacterized protein</fullName>
    </submittedName>
</protein>
<gene>
    <name evidence="1" type="ORF">SAMN05414137_10827</name>
</gene>
<name>A0A1H7PMR2_STRJI</name>
<accession>A0A1H7PMR2</accession>
<dbReference type="eggNOG" id="COG1277">
    <property type="taxonomic scope" value="Bacteria"/>
</dbReference>
<organism evidence="1 2">
    <name type="scientific">Streptacidiphilus jiangxiensis</name>
    <dbReference type="NCBI Taxonomy" id="235985"/>
    <lineage>
        <taxon>Bacteria</taxon>
        <taxon>Bacillati</taxon>
        <taxon>Actinomycetota</taxon>
        <taxon>Actinomycetes</taxon>
        <taxon>Kitasatosporales</taxon>
        <taxon>Streptomycetaceae</taxon>
        <taxon>Streptacidiphilus</taxon>
    </lineage>
</organism>
<dbReference type="EMBL" id="FOAZ01000008">
    <property type="protein sequence ID" value="SEL36866.1"/>
    <property type="molecule type" value="Genomic_DNA"/>
</dbReference>
<sequence length="156" mass="16222">MPTLLRPYYLPPRTEALRLDVTTLGHADSVLFSGTTLTVGSGSLPDAWVISTGPAVDASGHAPDPGVLSGCLFPGHFDATPACLARQDLHVEADYQPGGRYWAIQAAEAALYAVGAGLCVGSCFVGIRRRTDWARVSVRVSVRGGQAAAGTGASQR</sequence>
<evidence type="ECO:0000313" key="2">
    <source>
        <dbReference type="Proteomes" id="UP000183015"/>
    </source>
</evidence>
<proteinExistence type="predicted"/>
<reference evidence="2" key="1">
    <citation type="submission" date="2016-10" db="EMBL/GenBank/DDBJ databases">
        <authorList>
            <person name="Varghese N."/>
        </authorList>
    </citation>
    <scope>NUCLEOTIDE SEQUENCE [LARGE SCALE GENOMIC DNA]</scope>
    <source>
        <strain evidence="2">DSM 45096 / BCRC 16803 / CGMCC 4.1857 / CIP 109030 / JCM 12277 / KCTC 19219 / NBRC 100920 / 33214</strain>
    </source>
</reference>
<dbReference type="Proteomes" id="UP000183015">
    <property type="component" value="Unassembled WGS sequence"/>
</dbReference>
<evidence type="ECO:0000313" key="1">
    <source>
        <dbReference type="EMBL" id="SEL36866.1"/>
    </source>
</evidence>
<dbReference type="OrthoDB" id="3579673at2"/>
<dbReference type="RefSeq" id="WP_042447743.1">
    <property type="nucleotide sequence ID" value="NZ_BBPN01000013.1"/>
</dbReference>
<dbReference type="AlphaFoldDB" id="A0A1H7PMR2"/>
<dbReference type="STRING" id="235985.SAMN05414137_10827"/>
<keyword evidence="2" id="KW-1185">Reference proteome</keyword>